<name>A0A139XBJ8_9CYAN</name>
<protein>
    <submittedName>
        <fullName evidence="2">Uncharacterized protein</fullName>
    </submittedName>
</protein>
<dbReference type="OrthoDB" id="9992022at2"/>
<evidence type="ECO:0000313" key="2">
    <source>
        <dbReference type="EMBL" id="KYC42023.1"/>
    </source>
</evidence>
<evidence type="ECO:0000313" key="3">
    <source>
        <dbReference type="Proteomes" id="UP000076925"/>
    </source>
</evidence>
<dbReference type="Proteomes" id="UP000076925">
    <property type="component" value="Unassembled WGS sequence"/>
</dbReference>
<keyword evidence="3" id="KW-1185">Reference proteome</keyword>
<accession>A0A139XBJ8</accession>
<proteinExistence type="predicted"/>
<sequence length="546" mass="63494">MNKILLTTSVGVIALFVEGIDPKIKVAAALITGTAGLITTLKGAHKYMNARDEITEERELAIEEQERLAREAQKIGIDRKQVDLDLADLEKIRQDVNAEIEKVKREAEEERSRLQKIVKAEIEARRNELEADYSKRLKEVDQLEIDARATIATLTAEWEAEKTIGYAEFQQQVKIWKAEKQQQETAIASERELLKSEIDSLKRSWENQKVYEEQELRSHIELEQQKVQAWKQGEEEGFNEAMQIQFNELQAKWNEDNKQVIKKNVEHNVNNKLKPLRDAIARLEHEKNELTARLMYADEELKRLKIPPRMRGIQPHELIGRRFQEFYRGHGIDVEIKLCMIEANSDVKLRFTIWHQTPIKNVKKLFPELMVDFHLAETPEPVLTHDGYEIILRPITTPFMGQIPRSGVDRASINRMVAEGRLEAPSLEEIDRSFQEEAGTRRLMEEMRHKEEMLGFVEPQEPLPRPVPNTPITTLEVKYVEFLLRWRYEASRGRLPNLSNQDDILSKVYGVRPGRGTETEVEGLSLRDRLKTIFDMLGHVYRTRGN</sequence>
<dbReference type="AlphaFoldDB" id="A0A139XBJ8"/>
<feature type="coiled-coil region" evidence="1">
    <location>
        <begin position="47"/>
        <end position="186"/>
    </location>
</feature>
<comment type="caution">
    <text evidence="2">The sequence shown here is derived from an EMBL/GenBank/DDBJ whole genome shotgun (WGS) entry which is preliminary data.</text>
</comment>
<keyword evidence="1" id="KW-0175">Coiled coil</keyword>
<dbReference type="EMBL" id="ANNX02000020">
    <property type="protein sequence ID" value="KYC42023.1"/>
    <property type="molecule type" value="Genomic_DNA"/>
</dbReference>
<dbReference type="RefSeq" id="WP_017742068.1">
    <property type="nucleotide sequence ID" value="NZ_KQ976354.1"/>
</dbReference>
<reference evidence="2 3" key="1">
    <citation type="journal article" date="2013" name="Genome Biol. Evol.">
        <title>Genomes of Stigonematalean cyanobacteria (subsection V) and the evolution of oxygenic photosynthesis from prokaryotes to plastids.</title>
        <authorList>
            <person name="Dagan T."/>
            <person name="Roettger M."/>
            <person name="Stucken K."/>
            <person name="Landan G."/>
            <person name="Koch R."/>
            <person name="Major P."/>
            <person name="Gould S.B."/>
            <person name="Goremykin V.V."/>
            <person name="Rippka R."/>
            <person name="Tandeau de Marsac N."/>
            <person name="Gugger M."/>
            <person name="Lockhart P.J."/>
            <person name="Allen J.F."/>
            <person name="Brune I."/>
            <person name="Maus I."/>
            <person name="Puhler A."/>
            <person name="Martin W.F."/>
        </authorList>
    </citation>
    <scope>NUCLEOTIDE SEQUENCE [LARGE SCALE GENOMIC DNA]</scope>
    <source>
        <strain evidence="2 3">PCC 7110</strain>
    </source>
</reference>
<gene>
    <name evidence="2" type="ORF">WA1_18640</name>
</gene>
<evidence type="ECO:0000256" key="1">
    <source>
        <dbReference type="SAM" id="Coils"/>
    </source>
</evidence>
<organism evidence="2 3">
    <name type="scientific">Scytonema hofmannii PCC 7110</name>
    <dbReference type="NCBI Taxonomy" id="128403"/>
    <lineage>
        <taxon>Bacteria</taxon>
        <taxon>Bacillati</taxon>
        <taxon>Cyanobacteriota</taxon>
        <taxon>Cyanophyceae</taxon>
        <taxon>Nostocales</taxon>
        <taxon>Scytonemataceae</taxon>
        <taxon>Scytonema</taxon>
    </lineage>
</organism>
<feature type="coiled-coil region" evidence="1">
    <location>
        <begin position="273"/>
        <end position="300"/>
    </location>
</feature>
<dbReference type="STRING" id="128403.WA1_18640"/>